<feature type="domain" description="Resolvase/invertase-type recombinase catalytic" evidence="1">
    <location>
        <begin position="2"/>
        <end position="85"/>
    </location>
</feature>
<gene>
    <name evidence="2" type="ORF">AD951_00165</name>
</gene>
<dbReference type="InterPro" id="IPR006119">
    <property type="entry name" value="Resolv_N"/>
</dbReference>
<dbReference type="RefSeq" id="WP_197461236.1">
    <property type="nucleotide sequence ID" value="NZ_LHZX01000034.1"/>
</dbReference>
<evidence type="ECO:0000259" key="1">
    <source>
        <dbReference type="PROSITE" id="PS51736"/>
    </source>
</evidence>
<dbReference type="EMBL" id="LHZX01000034">
    <property type="protein sequence ID" value="KXV75148.1"/>
    <property type="molecule type" value="Genomic_DNA"/>
</dbReference>
<dbReference type="PANTHER" id="PTHR30461">
    <property type="entry name" value="DNA-INVERTASE FROM LAMBDOID PROPHAGE"/>
    <property type="match status" value="1"/>
</dbReference>
<dbReference type="Gene3D" id="3.40.50.1390">
    <property type="entry name" value="Resolvase, N-terminal catalytic domain"/>
    <property type="match status" value="1"/>
</dbReference>
<accession>A0A149V4M4</accession>
<dbReference type="GO" id="GO:0003677">
    <property type="term" value="F:DNA binding"/>
    <property type="evidence" value="ECO:0007669"/>
    <property type="project" value="InterPro"/>
</dbReference>
<dbReference type="InterPro" id="IPR050639">
    <property type="entry name" value="SSR_resolvase"/>
</dbReference>
<dbReference type="Proteomes" id="UP000075377">
    <property type="component" value="Unassembled WGS sequence"/>
</dbReference>
<evidence type="ECO:0000313" key="3">
    <source>
        <dbReference type="Proteomes" id="UP000075377"/>
    </source>
</evidence>
<dbReference type="CDD" id="cd00338">
    <property type="entry name" value="Ser_Recombinase"/>
    <property type="match status" value="1"/>
</dbReference>
<reference evidence="2 3" key="1">
    <citation type="submission" date="2015-06" db="EMBL/GenBank/DDBJ databases">
        <title>Improved classification and identification of acetic acid bacteria using matrix-assisted laser desorption/ionization time-of-flight mass spectrometry; Gluconobacter nephelii and Gluconobacter uchimurae are later heterotypic synonyms of Gluconobacter japonicus and Gluconobacter oxydans, respectively.</title>
        <authorList>
            <person name="Li L."/>
            <person name="Cleenwerck I."/>
            <person name="De Vuyst L."/>
            <person name="Vandamme P."/>
        </authorList>
    </citation>
    <scope>NUCLEOTIDE SEQUENCE [LARGE SCALE GENOMIC DNA]</scope>
    <source>
        <strain evidence="2 3">LMG 1699</strain>
    </source>
</reference>
<evidence type="ECO:0000313" key="2">
    <source>
        <dbReference type="EMBL" id="KXV75148.1"/>
    </source>
</evidence>
<sequence length="85" mass="9702">MRVVLYARYSSDNQRDASIEDQLRICRTYAEQQGWTIVDSYSDRAISGASLIRPGIQDLITDATAGRFEILLTEAMDRLSRDQED</sequence>
<feature type="non-terminal residue" evidence="2">
    <location>
        <position position="85"/>
    </location>
</feature>
<name>A0A149V4M4_9PROT</name>
<dbReference type="InterPro" id="IPR036162">
    <property type="entry name" value="Resolvase-like_N_sf"/>
</dbReference>
<dbReference type="SUPFAM" id="SSF53041">
    <property type="entry name" value="Resolvase-like"/>
    <property type="match status" value="1"/>
</dbReference>
<proteinExistence type="predicted"/>
<organism evidence="2 3">
    <name type="scientific">Acetobacter malorum</name>
    <dbReference type="NCBI Taxonomy" id="178901"/>
    <lineage>
        <taxon>Bacteria</taxon>
        <taxon>Pseudomonadati</taxon>
        <taxon>Pseudomonadota</taxon>
        <taxon>Alphaproteobacteria</taxon>
        <taxon>Acetobacterales</taxon>
        <taxon>Acetobacteraceae</taxon>
        <taxon>Acetobacter</taxon>
    </lineage>
</organism>
<dbReference type="SMART" id="SM00857">
    <property type="entry name" value="Resolvase"/>
    <property type="match status" value="1"/>
</dbReference>
<dbReference type="AlphaFoldDB" id="A0A149V4M4"/>
<dbReference type="GO" id="GO:0000150">
    <property type="term" value="F:DNA strand exchange activity"/>
    <property type="evidence" value="ECO:0007669"/>
    <property type="project" value="InterPro"/>
</dbReference>
<dbReference type="PROSITE" id="PS51736">
    <property type="entry name" value="RECOMBINASES_3"/>
    <property type="match status" value="1"/>
</dbReference>
<protein>
    <recommendedName>
        <fullName evidence="1">Resolvase/invertase-type recombinase catalytic domain-containing protein</fullName>
    </recommendedName>
</protein>
<dbReference type="Pfam" id="PF00239">
    <property type="entry name" value="Resolvase"/>
    <property type="match status" value="1"/>
</dbReference>
<comment type="caution">
    <text evidence="2">The sequence shown here is derived from an EMBL/GenBank/DDBJ whole genome shotgun (WGS) entry which is preliminary data.</text>
</comment>
<dbReference type="PANTHER" id="PTHR30461:SF23">
    <property type="entry name" value="DNA RECOMBINASE-RELATED"/>
    <property type="match status" value="1"/>
</dbReference>